<dbReference type="EMBL" id="CP094534">
    <property type="protein sequence ID" value="UOE33389.1"/>
    <property type="molecule type" value="Genomic_DNA"/>
</dbReference>
<dbReference type="Gene3D" id="3.30.1330.40">
    <property type="entry name" value="RutC-like"/>
    <property type="match status" value="1"/>
</dbReference>
<dbReference type="CDD" id="cd06154">
    <property type="entry name" value="YjgF_YER057c_UK114_like_6"/>
    <property type="match status" value="1"/>
</dbReference>
<sequence length="136" mass="14191">MRQLISSGAPWEPLVGYSRAVRVGNVVEVAGTTAQDGDVITGGAEVYAQTKRALEKIGDALAAAGASFADVVRTRIFVTDIGQWEAVGRAHGEVFGEIRPASSMLEVKALIDPHLLVEIEATAIITGEGNAQSCGN</sequence>
<reference evidence="1 2" key="1">
    <citation type="submission" date="2022-03" db="EMBL/GenBank/DDBJ databases">
        <title>Hymenobactersp. isolated from the air.</title>
        <authorList>
            <person name="Won M."/>
            <person name="Kwon S.-W."/>
        </authorList>
    </citation>
    <scope>NUCLEOTIDE SEQUENCE [LARGE SCALE GENOMIC DNA]</scope>
    <source>
        <strain evidence="1 2">KACC 22596</strain>
    </source>
</reference>
<dbReference type="Pfam" id="PF01042">
    <property type="entry name" value="Ribonuc_L-PSP"/>
    <property type="match status" value="1"/>
</dbReference>
<dbReference type="InterPro" id="IPR006175">
    <property type="entry name" value="YjgF/YER057c/UK114"/>
</dbReference>
<name>A0ABY4B3M1_9BACT</name>
<dbReference type="InterPro" id="IPR035959">
    <property type="entry name" value="RutC-like_sf"/>
</dbReference>
<accession>A0ABY4B3M1</accession>
<gene>
    <name evidence="1" type="ORF">MTP16_19960</name>
</gene>
<organism evidence="1 2">
    <name type="scientific">Hymenobacter monticola</name>
    <dbReference type="NCBI Taxonomy" id="1705399"/>
    <lineage>
        <taxon>Bacteria</taxon>
        <taxon>Pseudomonadati</taxon>
        <taxon>Bacteroidota</taxon>
        <taxon>Cytophagia</taxon>
        <taxon>Cytophagales</taxon>
        <taxon>Hymenobacteraceae</taxon>
        <taxon>Hymenobacter</taxon>
    </lineage>
</organism>
<dbReference type="RefSeq" id="WP_243513106.1">
    <property type="nucleotide sequence ID" value="NZ_CP094534.1"/>
</dbReference>
<dbReference type="PANTHER" id="PTHR43857">
    <property type="entry name" value="BLR7761 PROTEIN"/>
    <property type="match status" value="1"/>
</dbReference>
<evidence type="ECO:0000313" key="2">
    <source>
        <dbReference type="Proteomes" id="UP000831390"/>
    </source>
</evidence>
<protein>
    <submittedName>
        <fullName evidence="1">RidA family protein</fullName>
    </submittedName>
</protein>
<dbReference type="Proteomes" id="UP000831390">
    <property type="component" value="Chromosome"/>
</dbReference>
<dbReference type="PANTHER" id="PTHR43857:SF1">
    <property type="entry name" value="YJGH FAMILY PROTEIN"/>
    <property type="match status" value="1"/>
</dbReference>
<proteinExistence type="predicted"/>
<keyword evidence="2" id="KW-1185">Reference proteome</keyword>
<evidence type="ECO:0000313" key="1">
    <source>
        <dbReference type="EMBL" id="UOE33389.1"/>
    </source>
</evidence>
<dbReference type="SUPFAM" id="SSF55298">
    <property type="entry name" value="YjgF-like"/>
    <property type="match status" value="1"/>
</dbReference>